<dbReference type="GO" id="GO:0004930">
    <property type="term" value="F:G protein-coupled receptor activity"/>
    <property type="evidence" value="ECO:0007669"/>
    <property type="project" value="UniProtKB-KW"/>
</dbReference>
<evidence type="ECO:0000256" key="14">
    <source>
        <dbReference type="RuleBase" id="RU363047"/>
    </source>
</evidence>
<dbReference type="InterPro" id="IPR000276">
    <property type="entry name" value="GPCR_Rhodpsn"/>
</dbReference>
<gene>
    <name evidence="16" type="ORF">GDO81_019689</name>
</gene>
<feature type="transmembrane region" description="Helical" evidence="14">
    <location>
        <begin position="225"/>
        <end position="244"/>
    </location>
</feature>
<evidence type="ECO:0000313" key="17">
    <source>
        <dbReference type="Proteomes" id="UP000824782"/>
    </source>
</evidence>
<evidence type="ECO:0000313" key="16">
    <source>
        <dbReference type="EMBL" id="KAG8540221.1"/>
    </source>
</evidence>
<feature type="domain" description="G-protein coupled receptors family 1 profile" evidence="15">
    <location>
        <begin position="60"/>
        <end position="308"/>
    </location>
</feature>
<evidence type="ECO:0000256" key="4">
    <source>
        <dbReference type="ARBA" id="ARBA00022692"/>
    </source>
</evidence>
<comment type="caution">
    <text evidence="16">The sequence shown here is derived from an EMBL/GenBank/DDBJ whole genome shotgun (WGS) entry which is preliminary data.</text>
</comment>
<proteinExistence type="inferred from homology"/>
<reference evidence="16" key="1">
    <citation type="thesis" date="2020" institute="ProQuest LLC" country="789 East Eisenhower Parkway, Ann Arbor, MI, USA">
        <title>Comparative Genomics and Chromosome Evolution.</title>
        <authorList>
            <person name="Mudd A.B."/>
        </authorList>
    </citation>
    <scope>NUCLEOTIDE SEQUENCE</scope>
    <source>
        <strain evidence="16">237g6f4</strain>
        <tissue evidence="16">Blood</tissue>
    </source>
</reference>
<evidence type="ECO:0000256" key="9">
    <source>
        <dbReference type="ARBA" id="ARBA00023157"/>
    </source>
</evidence>
<sequence length="326" mass="37075">MLRRHGDELVTHSSTARFGFMQKNLTVITEFFLLGFQGSRLFRNALFLFFLFVFSGTICGNLLIVTIVATTRILHTPMYFFISQLSISDILLTSDIVPKMLQILVNNGGTITFSDCFAQFYFFCALEVFECFLLAVMSYDRYVAICNPLRYSSIVTNQLCVKMAAMCWILGFLTSFVLTFTPSLLHFEVATIDHFFCDLVPLLELASSDTSFVHLEMYIIGSPTIIIPTTIIVVSYTYIVITVLRIPSSTGRQKAFSTCSSHLIVVSIFYWTLFCVYVFPTKGQTVIMSKMISLLYTVFTPLINPIIYSLRNKDIKKAAKDIFHKH</sequence>
<dbReference type="PANTHER" id="PTHR24242:SF253">
    <property type="entry name" value="OLFACTORY RECEPTOR-RELATED"/>
    <property type="match status" value="1"/>
</dbReference>
<keyword evidence="5 14" id="KW-0552">Olfaction</keyword>
<evidence type="ECO:0000256" key="13">
    <source>
        <dbReference type="RuleBase" id="RU000688"/>
    </source>
</evidence>
<protein>
    <recommendedName>
        <fullName evidence="14">Olfactory receptor</fullName>
    </recommendedName>
</protein>
<feature type="transmembrane region" description="Helical" evidence="14">
    <location>
        <begin position="256"/>
        <end position="279"/>
    </location>
</feature>
<keyword evidence="6 14" id="KW-1133">Transmembrane helix</keyword>
<evidence type="ECO:0000256" key="12">
    <source>
        <dbReference type="ARBA" id="ARBA00023224"/>
    </source>
</evidence>
<evidence type="ECO:0000256" key="8">
    <source>
        <dbReference type="ARBA" id="ARBA00023136"/>
    </source>
</evidence>
<keyword evidence="7 13" id="KW-0297">G-protein coupled receptor</keyword>
<keyword evidence="9" id="KW-1015">Disulfide bond</keyword>
<dbReference type="InterPro" id="IPR000725">
    <property type="entry name" value="Olfact_rcpt"/>
</dbReference>
<keyword evidence="4 13" id="KW-0812">Transmembrane</keyword>
<dbReference type="Proteomes" id="UP000824782">
    <property type="component" value="Unassembled WGS sequence"/>
</dbReference>
<evidence type="ECO:0000256" key="2">
    <source>
        <dbReference type="ARBA" id="ARBA00022475"/>
    </source>
</evidence>
<keyword evidence="10 13" id="KW-0675">Receptor</keyword>
<evidence type="ECO:0000256" key="10">
    <source>
        <dbReference type="ARBA" id="ARBA00023170"/>
    </source>
</evidence>
<evidence type="ECO:0000256" key="1">
    <source>
        <dbReference type="ARBA" id="ARBA00004651"/>
    </source>
</evidence>
<dbReference type="InterPro" id="IPR017452">
    <property type="entry name" value="GPCR_Rhodpsn_7TM"/>
</dbReference>
<dbReference type="GO" id="GO:0004984">
    <property type="term" value="F:olfactory receptor activity"/>
    <property type="evidence" value="ECO:0007669"/>
    <property type="project" value="InterPro"/>
</dbReference>
<keyword evidence="8 14" id="KW-0472">Membrane</keyword>
<evidence type="ECO:0000259" key="15">
    <source>
        <dbReference type="PROSITE" id="PS50262"/>
    </source>
</evidence>
<dbReference type="PRINTS" id="PR00237">
    <property type="entry name" value="GPCRRHODOPSN"/>
</dbReference>
<dbReference type="EMBL" id="WNYA01011124">
    <property type="protein sequence ID" value="KAG8540221.1"/>
    <property type="molecule type" value="Genomic_DNA"/>
</dbReference>
<keyword evidence="3 14" id="KW-0716">Sensory transduction</keyword>
<name>A0AAV6YU38_ENGPU</name>
<feature type="transmembrane region" description="Helical" evidence="14">
    <location>
        <begin position="120"/>
        <end position="139"/>
    </location>
</feature>
<evidence type="ECO:0000256" key="11">
    <source>
        <dbReference type="ARBA" id="ARBA00023180"/>
    </source>
</evidence>
<comment type="similarity">
    <text evidence="13">Belongs to the G-protein coupled receptor 1 family.</text>
</comment>
<dbReference type="Gene3D" id="1.20.1070.10">
    <property type="entry name" value="Rhodopsin 7-helix transmembrane proteins"/>
    <property type="match status" value="1"/>
</dbReference>
<keyword evidence="17" id="KW-1185">Reference proteome</keyword>
<dbReference type="FunFam" id="1.20.1070.10:FF:000010">
    <property type="entry name" value="Olfactory receptor"/>
    <property type="match status" value="1"/>
</dbReference>
<feature type="transmembrane region" description="Helical" evidence="14">
    <location>
        <begin position="46"/>
        <end position="69"/>
    </location>
</feature>
<keyword evidence="2 14" id="KW-1003">Cell membrane</keyword>
<feature type="transmembrane region" description="Helical" evidence="14">
    <location>
        <begin position="291"/>
        <end position="310"/>
    </location>
</feature>
<dbReference type="PROSITE" id="PS50262">
    <property type="entry name" value="G_PROTEIN_RECEP_F1_2"/>
    <property type="match status" value="1"/>
</dbReference>
<comment type="subcellular location">
    <subcellularLocation>
        <location evidence="1 14">Cell membrane</location>
        <topology evidence="1 14">Multi-pass membrane protein</topology>
    </subcellularLocation>
</comment>
<keyword evidence="12 13" id="KW-0807">Transducer</keyword>
<dbReference type="PRINTS" id="PR00245">
    <property type="entry name" value="OLFACTORYR"/>
</dbReference>
<evidence type="ECO:0000256" key="5">
    <source>
        <dbReference type="ARBA" id="ARBA00022725"/>
    </source>
</evidence>
<dbReference type="AlphaFoldDB" id="A0AAV6YU38"/>
<evidence type="ECO:0000256" key="3">
    <source>
        <dbReference type="ARBA" id="ARBA00022606"/>
    </source>
</evidence>
<evidence type="ECO:0000256" key="6">
    <source>
        <dbReference type="ARBA" id="ARBA00022989"/>
    </source>
</evidence>
<dbReference type="PROSITE" id="PS00237">
    <property type="entry name" value="G_PROTEIN_RECEP_F1_1"/>
    <property type="match status" value="1"/>
</dbReference>
<evidence type="ECO:0000256" key="7">
    <source>
        <dbReference type="ARBA" id="ARBA00023040"/>
    </source>
</evidence>
<feature type="transmembrane region" description="Helical" evidence="14">
    <location>
        <begin position="159"/>
        <end position="180"/>
    </location>
</feature>
<dbReference type="Pfam" id="PF13853">
    <property type="entry name" value="7tm_4"/>
    <property type="match status" value="1"/>
</dbReference>
<organism evidence="16 17">
    <name type="scientific">Engystomops pustulosus</name>
    <name type="common">Tungara frog</name>
    <name type="synonym">Physalaemus pustulosus</name>
    <dbReference type="NCBI Taxonomy" id="76066"/>
    <lineage>
        <taxon>Eukaryota</taxon>
        <taxon>Metazoa</taxon>
        <taxon>Chordata</taxon>
        <taxon>Craniata</taxon>
        <taxon>Vertebrata</taxon>
        <taxon>Euteleostomi</taxon>
        <taxon>Amphibia</taxon>
        <taxon>Batrachia</taxon>
        <taxon>Anura</taxon>
        <taxon>Neobatrachia</taxon>
        <taxon>Hyloidea</taxon>
        <taxon>Leptodactylidae</taxon>
        <taxon>Leiuperinae</taxon>
        <taxon>Engystomops</taxon>
    </lineage>
</organism>
<dbReference type="PANTHER" id="PTHR24242">
    <property type="entry name" value="G-PROTEIN COUPLED RECEPTOR"/>
    <property type="match status" value="1"/>
</dbReference>
<dbReference type="InterPro" id="IPR050939">
    <property type="entry name" value="Olfactory_GPCR1"/>
</dbReference>
<dbReference type="SUPFAM" id="SSF81321">
    <property type="entry name" value="Family A G protein-coupled receptor-like"/>
    <property type="match status" value="1"/>
</dbReference>
<keyword evidence="11" id="KW-0325">Glycoprotein</keyword>
<dbReference type="GO" id="GO:0005886">
    <property type="term" value="C:plasma membrane"/>
    <property type="evidence" value="ECO:0007669"/>
    <property type="project" value="UniProtKB-SubCell"/>
</dbReference>
<accession>A0AAV6YU38</accession>